<comment type="caution">
    <text evidence="1">The sequence shown here is derived from an EMBL/GenBank/DDBJ whole genome shotgun (WGS) entry which is preliminary data.</text>
</comment>
<protein>
    <submittedName>
        <fullName evidence="1">Uncharacterized protein</fullName>
    </submittedName>
</protein>
<name>A0ABQ5K091_9EUKA</name>
<gene>
    <name evidence="1" type="ORF">ADUPG1_012671</name>
</gene>
<keyword evidence="2" id="KW-1185">Reference proteome</keyword>
<dbReference type="InterPro" id="IPR036597">
    <property type="entry name" value="Fido-like_dom_sf"/>
</dbReference>
<proteinExistence type="predicted"/>
<dbReference type="SUPFAM" id="SSF140931">
    <property type="entry name" value="Fic-like"/>
    <property type="match status" value="1"/>
</dbReference>
<accession>A0ABQ5K091</accession>
<dbReference type="Proteomes" id="UP001057375">
    <property type="component" value="Unassembled WGS sequence"/>
</dbReference>
<dbReference type="EMBL" id="BQXS01012511">
    <property type="protein sequence ID" value="GKT24231.1"/>
    <property type="molecule type" value="Genomic_DNA"/>
</dbReference>
<evidence type="ECO:0000313" key="1">
    <source>
        <dbReference type="EMBL" id="GKT24231.1"/>
    </source>
</evidence>
<organism evidence="1 2">
    <name type="scientific">Aduncisulcus paluster</name>
    <dbReference type="NCBI Taxonomy" id="2918883"/>
    <lineage>
        <taxon>Eukaryota</taxon>
        <taxon>Metamonada</taxon>
        <taxon>Carpediemonas-like organisms</taxon>
        <taxon>Aduncisulcus</taxon>
    </lineage>
</organism>
<dbReference type="Gene3D" id="1.10.3290.10">
    <property type="entry name" value="Fido-like domain"/>
    <property type="match status" value="1"/>
</dbReference>
<reference evidence="1" key="1">
    <citation type="submission" date="2022-03" db="EMBL/GenBank/DDBJ databases">
        <title>Draft genome sequence of Aduncisulcus paluster, a free-living microaerophilic Fornicata.</title>
        <authorList>
            <person name="Yuyama I."/>
            <person name="Kume K."/>
            <person name="Tamura T."/>
            <person name="Inagaki Y."/>
            <person name="Hashimoto T."/>
        </authorList>
    </citation>
    <scope>NUCLEOTIDE SEQUENCE</scope>
    <source>
        <strain evidence="1">NY0171</strain>
    </source>
</reference>
<sequence>MVIGYVLTHHITEEEIASSDLKDPVNRRIWFLFEFLNSKLVTTPDLSSEEPEYDLLDEKYYHHVQECCVESRYRLRINTVMKKPFLMICRKFLCGSEDISSVRDGDAEEESSTSSESTCRHDLEESFKFEGDAPPDAETASEILKHLKDEKTSLTSLFRLLQVKEADKPVEVFRSQDDVIVDESRRSSSLVKLSVDKLDVSHIGVPFFCLDWTALEDMYSMYRFKLPCELMLCLSAFYSHYHPHPDGNGRMMRLLMEYVMEGPVGSAFSSLLTLNKGASKEVFASKYYSSYNAQSEQLLEFLSQYKLVSTVEGSYTKEYKCTEKCKEYQFLWNFYDGSESSYHLHKLWKLSMKYSKLLNIHLELARTWGVTILKGHFNEKNFMRKLTKSFKSQLNPDILEGFVAEACKVSNYVVENQLQC</sequence>
<evidence type="ECO:0000313" key="2">
    <source>
        <dbReference type="Proteomes" id="UP001057375"/>
    </source>
</evidence>